<comment type="pathway">
    <text evidence="3">Carbohydrate degradation; glycolysis; D-glyceraldehyde 3-phosphate from glycerone phosphate: step 1/1.</text>
</comment>
<dbReference type="GO" id="GO:0005829">
    <property type="term" value="C:cytosol"/>
    <property type="evidence" value="ECO:0007669"/>
    <property type="project" value="TreeGrafter"/>
</dbReference>
<dbReference type="NCBIfam" id="TIGR00419">
    <property type="entry name" value="tim"/>
    <property type="match status" value="1"/>
</dbReference>
<evidence type="ECO:0000256" key="2">
    <source>
        <dbReference type="ARBA" id="ARBA00023235"/>
    </source>
</evidence>
<sequence length="249" mass="27899">MKKLIIANWKMNPQTLTEAKQLFNSIKKGVKIFKNIEVIICLPFTQISNLKSKILNLKLGAQNCFWEKEGAFTGEISPMMLKNLGVKYVMIGHSERRRYLNETDEMNNKKTKAVLSAGLKVILCIGSAQKGKREKIEITRQLKKTLFEVKKSDLKNIIFVYEPVWAISATKGSAATSENAKQVALFIKKILSKLFNVLPKIKIIYGGSVNSNNVQGFIEKAKINGVLVGAASLDAKEFIQIAKKISFFV</sequence>
<dbReference type="UniPathway" id="UPA00109">
    <property type="reaction ID" value="UER00189"/>
</dbReference>
<keyword evidence="3" id="KW-0312">Gluconeogenesis</keyword>
<dbReference type="InterPro" id="IPR035990">
    <property type="entry name" value="TIM_sf"/>
</dbReference>
<dbReference type="SUPFAM" id="SSF51351">
    <property type="entry name" value="Triosephosphate isomerase (TIM)"/>
    <property type="match status" value="1"/>
</dbReference>
<evidence type="ECO:0000313" key="5">
    <source>
        <dbReference type="Proteomes" id="UP000229371"/>
    </source>
</evidence>
<comment type="subcellular location">
    <subcellularLocation>
        <location evidence="3">Cytoplasm</location>
    </subcellularLocation>
</comment>
<dbReference type="Pfam" id="PF00121">
    <property type="entry name" value="TIM"/>
    <property type="match status" value="1"/>
</dbReference>
<dbReference type="EC" id="5.3.1.1" evidence="3"/>
<evidence type="ECO:0000256" key="3">
    <source>
        <dbReference type="RuleBase" id="RU363013"/>
    </source>
</evidence>
<dbReference type="Gene3D" id="3.20.20.70">
    <property type="entry name" value="Aldolase class I"/>
    <property type="match status" value="1"/>
</dbReference>
<dbReference type="GO" id="GO:0006096">
    <property type="term" value="P:glycolytic process"/>
    <property type="evidence" value="ECO:0007669"/>
    <property type="project" value="UniProtKB-UniRule"/>
</dbReference>
<dbReference type="PANTHER" id="PTHR21139:SF42">
    <property type="entry name" value="TRIOSEPHOSPHATE ISOMERASE"/>
    <property type="match status" value="1"/>
</dbReference>
<dbReference type="AlphaFoldDB" id="A0A2M7RNS9"/>
<comment type="subunit">
    <text evidence="3">Homodimer.</text>
</comment>
<dbReference type="GO" id="GO:0019563">
    <property type="term" value="P:glycerol catabolic process"/>
    <property type="evidence" value="ECO:0007669"/>
    <property type="project" value="TreeGrafter"/>
</dbReference>
<proteinExistence type="inferred from homology"/>
<dbReference type="InterPro" id="IPR013785">
    <property type="entry name" value="Aldolase_TIM"/>
</dbReference>
<comment type="pathway">
    <text evidence="3">Carbohydrate biosynthesis; gluconeogenesis.</text>
</comment>
<dbReference type="CDD" id="cd00311">
    <property type="entry name" value="TIM"/>
    <property type="match status" value="1"/>
</dbReference>
<dbReference type="UniPathway" id="UPA00138"/>
<dbReference type="PANTHER" id="PTHR21139">
    <property type="entry name" value="TRIOSEPHOSPHATE ISOMERASE"/>
    <property type="match status" value="1"/>
</dbReference>
<dbReference type="PROSITE" id="PS51440">
    <property type="entry name" value="TIM_2"/>
    <property type="match status" value="1"/>
</dbReference>
<dbReference type="GO" id="GO:0004807">
    <property type="term" value="F:triose-phosphate isomerase activity"/>
    <property type="evidence" value="ECO:0007669"/>
    <property type="project" value="UniProtKB-UniRule"/>
</dbReference>
<protein>
    <recommendedName>
        <fullName evidence="3">Triosephosphate isomerase</fullName>
        <ecNumber evidence="3">5.3.1.1</ecNumber>
    </recommendedName>
</protein>
<name>A0A2M7RNS9_9BACT</name>
<dbReference type="Proteomes" id="UP000229371">
    <property type="component" value="Unassembled WGS sequence"/>
</dbReference>
<evidence type="ECO:0000256" key="1">
    <source>
        <dbReference type="ARBA" id="ARBA00007422"/>
    </source>
</evidence>
<dbReference type="EMBL" id="PFMI01000034">
    <property type="protein sequence ID" value="PIZ00877.1"/>
    <property type="molecule type" value="Genomic_DNA"/>
</dbReference>
<organism evidence="4 5">
    <name type="scientific">bacterium (Candidatus Gribaldobacteria) CG_4_10_14_0_8_um_filter_33_9</name>
    <dbReference type="NCBI Taxonomy" id="2014266"/>
    <lineage>
        <taxon>Bacteria</taxon>
        <taxon>Candidatus Gribaldobacteria</taxon>
    </lineage>
</organism>
<keyword evidence="2 3" id="KW-0413">Isomerase</keyword>
<dbReference type="GO" id="GO:0046166">
    <property type="term" value="P:glyceraldehyde-3-phosphate biosynthetic process"/>
    <property type="evidence" value="ECO:0007669"/>
    <property type="project" value="TreeGrafter"/>
</dbReference>
<keyword evidence="3" id="KW-0324">Glycolysis</keyword>
<accession>A0A2M7RNS9</accession>
<comment type="caution">
    <text evidence="4">The sequence shown here is derived from an EMBL/GenBank/DDBJ whole genome shotgun (WGS) entry which is preliminary data.</text>
</comment>
<comment type="catalytic activity">
    <reaction evidence="3">
        <text>D-glyceraldehyde 3-phosphate = dihydroxyacetone phosphate</text>
        <dbReference type="Rhea" id="RHEA:18585"/>
        <dbReference type="ChEBI" id="CHEBI:57642"/>
        <dbReference type="ChEBI" id="CHEBI:59776"/>
        <dbReference type="EC" id="5.3.1.1"/>
    </reaction>
</comment>
<dbReference type="GO" id="GO:0006094">
    <property type="term" value="P:gluconeogenesis"/>
    <property type="evidence" value="ECO:0007669"/>
    <property type="project" value="UniProtKB-UniPathway"/>
</dbReference>
<evidence type="ECO:0000313" key="4">
    <source>
        <dbReference type="EMBL" id="PIZ00877.1"/>
    </source>
</evidence>
<comment type="similarity">
    <text evidence="1 3">Belongs to the triosephosphate isomerase family.</text>
</comment>
<reference evidence="5" key="1">
    <citation type="submission" date="2017-09" db="EMBL/GenBank/DDBJ databases">
        <title>Depth-based differentiation of microbial function through sediment-hosted aquifers and enrichment of novel symbionts in the deep terrestrial subsurface.</title>
        <authorList>
            <person name="Probst A.J."/>
            <person name="Ladd B."/>
            <person name="Jarett J.K."/>
            <person name="Geller-Mcgrath D.E."/>
            <person name="Sieber C.M.K."/>
            <person name="Emerson J.B."/>
            <person name="Anantharaman K."/>
            <person name="Thomas B.C."/>
            <person name="Malmstrom R."/>
            <person name="Stieglmeier M."/>
            <person name="Klingl A."/>
            <person name="Woyke T."/>
            <person name="Ryan C.M."/>
            <person name="Banfield J.F."/>
        </authorList>
    </citation>
    <scope>NUCLEOTIDE SEQUENCE [LARGE SCALE GENOMIC DNA]</scope>
</reference>
<dbReference type="InterPro" id="IPR000652">
    <property type="entry name" value="Triosephosphate_isomerase"/>
</dbReference>
<keyword evidence="3" id="KW-0963">Cytoplasm</keyword>
<gene>
    <name evidence="4" type="ORF">COY61_01360</name>
</gene>